<feature type="region of interest" description="Disordered" evidence="1">
    <location>
        <begin position="29"/>
        <end position="62"/>
    </location>
</feature>
<dbReference type="AlphaFoldDB" id="A0A318RIR2"/>
<evidence type="ECO:0000313" key="3">
    <source>
        <dbReference type="EMBL" id="PYE13497.1"/>
    </source>
</evidence>
<dbReference type="RefSeq" id="WP_110471881.1">
    <property type="nucleotide sequence ID" value="NZ_QJSP01000016.1"/>
</dbReference>
<evidence type="ECO:0008006" key="5">
    <source>
        <dbReference type="Google" id="ProtNLM"/>
    </source>
</evidence>
<feature type="chain" id="PRO_5038422399" description="Lipoprotein" evidence="2">
    <location>
        <begin position="26"/>
        <end position="206"/>
    </location>
</feature>
<dbReference type="EMBL" id="QJSP01000016">
    <property type="protein sequence ID" value="PYE13497.1"/>
    <property type="molecule type" value="Genomic_DNA"/>
</dbReference>
<evidence type="ECO:0000256" key="1">
    <source>
        <dbReference type="SAM" id="MobiDB-lite"/>
    </source>
</evidence>
<reference evidence="3 4" key="1">
    <citation type="submission" date="2018-06" db="EMBL/GenBank/DDBJ databases">
        <title>Genomic Encyclopedia of Type Strains, Phase IV (KMG-IV): sequencing the most valuable type-strain genomes for metagenomic binning, comparative biology and taxonomic classification.</title>
        <authorList>
            <person name="Goeker M."/>
        </authorList>
    </citation>
    <scope>NUCLEOTIDE SEQUENCE [LARGE SCALE GENOMIC DNA]</scope>
    <source>
        <strain evidence="3 4">DSM 45521</strain>
    </source>
</reference>
<dbReference type="OrthoDB" id="4458830at2"/>
<organism evidence="3 4">
    <name type="scientific">Williamsia limnetica</name>
    <dbReference type="NCBI Taxonomy" id="882452"/>
    <lineage>
        <taxon>Bacteria</taxon>
        <taxon>Bacillati</taxon>
        <taxon>Actinomycetota</taxon>
        <taxon>Actinomycetes</taxon>
        <taxon>Mycobacteriales</taxon>
        <taxon>Nocardiaceae</taxon>
        <taxon>Williamsia</taxon>
    </lineage>
</organism>
<dbReference type="Proteomes" id="UP000247591">
    <property type="component" value="Unassembled WGS sequence"/>
</dbReference>
<gene>
    <name evidence="3" type="ORF">DFR67_11651</name>
</gene>
<dbReference type="PROSITE" id="PS51257">
    <property type="entry name" value="PROKAR_LIPOPROTEIN"/>
    <property type="match status" value="1"/>
</dbReference>
<protein>
    <recommendedName>
        <fullName evidence="5">Lipoprotein</fullName>
    </recommendedName>
</protein>
<sequence length="206" mass="21942">MSTITRRPWLAVATLALTLAFVAGCSSDDNSPSASTTATPLAPAQQWDPNDAPATTEPTAPTPATALDKALLVDRSDPEQLAQAAVKIWFSWDTGSDDGPNDAAARTAPLLTAAFADSLFSTGSNSPGGQWLTWAEQDAVVTPTWRLLPDQGAPQTADRKFFVYEVQQIARTPEGNQIGKPAISSAWVICVRTAADFWEVSQLAQR</sequence>
<name>A0A318RIR2_WILLI</name>
<evidence type="ECO:0000313" key="4">
    <source>
        <dbReference type="Proteomes" id="UP000247591"/>
    </source>
</evidence>
<evidence type="ECO:0000256" key="2">
    <source>
        <dbReference type="SAM" id="SignalP"/>
    </source>
</evidence>
<keyword evidence="2" id="KW-0732">Signal</keyword>
<keyword evidence="4" id="KW-1185">Reference proteome</keyword>
<feature type="signal peptide" evidence="2">
    <location>
        <begin position="1"/>
        <end position="25"/>
    </location>
</feature>
<feature type="compositionally biased region" description="Low complexity" evidence="1">
    <location>
        <begin position="31"/>
        <end position="44"/>
    </location>
</feature>
<proteinExistence type="predicted"/>
<accession>A0A318RIR2</accession>
<comment type="caution">
    <text evidence="3">The sequence shown here is derived from an EMBL/GenBank/DDBJ whole genome shotgun (WGS) entry which is preliminary data.</text>
</comment>
<feature type="compositionally biased region" description="Low complexity" evidence="1">
    <location>
        <begin position="52"/>
        <end position="62"/>
    </location>
</feature>